<dbReference type="Proteomes" id="UP001148018">
    <property type="component" value="Unassembled WGS sequence"/>
</dbReference>
<reference evidence="8" key="1">
    <citation type="submission" date="2022-07" db="EMBL/GenBank/DDBJ databases">
        <title>Chromosome-level genome of Muraenolepis orangiensis.</title>
        <authorList>
            <person name="Kim J."/>
        </authorList>
    </citation>
    <scope>NUCLEOTIDE SEQUENCE</scope>
    <source>
        <strain evidence="8">KU_S4_2022</strain>
        <tissue evidence="8">Muscle</tissue>
    </source>
</reference>
<feature type="compositionally biased region" description="Low complexity" evidence="6">
    <location>
        <begin position="253"/>
        <end position="263"/>
    </location>
</feature>
<evidence type="ECO:0000256" key="5">
    <source>
        <dbReference type="ARBA" id="ARBA00023273"/>
    </source>
</evidence>
<dbReference type="Pfam" id="PF03607">
    <property type="entry name" value="DCX"/>
    <property type="match status" value="2"/>
</dbReference>
<feature type="region of interest" description="Disordered" evidence="6">
    <location>
        <begin position="191"/>
        <end position="277"/>
    </location>
</feature>
<dbReference type="OrthoDB" id="9895813at2759"/>
<feature type="compositionally biased region" description="Basic and acidic residues" evidence="6">
    <location>
        <begin position="240"/>
        <end position="252"/>
    </location>
</feature>
<keyword evidence="3" id="KW-0963">Cytoplasm</keyword>
<dbReference type="PROSITE" id="PS50309">
    <property type="entry name" value="DC"/>
    <property type="match status" value="2"/>
</dbReference>
<evidence type="ECO:0000256" key="1">
    <source>
        <dbReference type="ARBA" id="ARBA00004316"/>
    </source>
</evidence>
<evidence type="ECO:0000256" key="2">
    <source>
        <dbReference type="ARBA" id="ARBA00004496"/>
    </source>
</evidence>
<dbReference type="SMART" id="SM00537">
    <property type="entry name" value="DCX"/>
    <property type="match status" value="1"/>
</dbReference>
<name>A0A9Q0DAP6_9TELE</name>
<dbReference type="GO" id="GO:0042461">
    <property type="term" value="P:photoreceptor cell development"/>
    <property type="evidence" value="ECO:0007669"/>
    <property type="project" value="TreeGrafter"/>
</dbReference>
<evidence type="ECO:0000259" key="7">
    <source>
        <dbReference type="PROSITE" id="PS50309"/>
    </source>
</evidence>
<feature type="compositionally biased region" description="Low complexity" evidence="6">
    <location>
        <begin position="209"/>
        <end position="223"/>
    </location>
</feature>
<evidence type="ECO:0000313" key="9">
    <source>
        <dbReference type="Proteomes" id="UP001148018"/>
    </source>
</evidence>
<feature type="domain" description="Doublecortin" evidence="7">
    <location>
        <begin position="56"/>
        <end position="139"/>
    </location>
</feature>
<keyword evidence="5" id="KW-0966">Cell projection</keyword>
<dbReference type="InterPro" id="IPR036572">
    <property type="entry name" value="Doublecortin_dom_sf"/>
</dbReference>
<feature type="domain" description="Doublecortin" evidence="7">
    <location>
        <begin position="154"/>
        <end position="192"/>
    </location>
</feature>
<dbReference type="InterPro" id="IPR003533">
    <property type="entry name" value="Doublecortin_dom"/>
</dbReference>
<dbReference type="PANTHER" id="PTHR23005:SF3">
    <property type="entry name" value="RETINITIS PIGMENTOSA 1-LIKE 1 PROTEIN"/>
    <property type="match status" value="1"/>
</dbReference>
<sequence>MHHSAPGGEASVPHPPSSLSSPRHEAPPPALASPPPRPRPRLRPPASRVTSAPPTKRLTFYRSGDSQFGGVKMAVHRRSFKCFDALLDDLSQKVPLPFGVRTVTTPRGTHAIQRLDQLQDGACYLCSDRRHRATPVDMELAAPEEASDAMRFHVRRLYTAEGRRIDSVQSLRMCPGLLVCVGREPFSPMPLDPAPSSGAPLLVEPLPPRGARSPPRGARSRGSQCSEGRESGKNVNFGLETKKSIIHPRSDSSTRSTRLSLSSENGFPPCSHSHARPTIMNDDIEKRVLVNKDGSLSVEMKVRFRLHSEETLRWSTQIRKSPSLTDDCCLSREDPARYLRQGPSETCSDPDSGSCDPETADMYGNTSLQHPLEAKPLPLHPP</sequence>
<dbReference type="AlphaFoldDB" id="A0A9Q0DAP6"/>
<protein>
    <recommendedName>
        <fullName evidence="7">Doublecortin domain-containing protein</fullName>
    </recommendedName>
</protein>
<dbReference type="GO" id="GO:0005930">
    <property type="term" value="C:axoneme"/>
    <property type="evidence" value="ECO:0007669"/>
    <property type="project" value="TreeGrafter"/>
</dbReference>
<evidence type="ECO:0000256" key="6">
    <source>
        <dbReference type="SAM" id="MobiDB-lite"/>
    </source>
</evidence>
<dbReference type="PANTHER" id="PTHR23005">
    <property type="entry name" value="RETINITIS PIGMENTOSA 1 PROTEIN"/>
    <property type="match status" value="1"/>
</dbReference>
<comment type="subcellular location">
    <subcellularLocation>
        <location evidence="1">Cell projection</location>
    </subcellularLocation>
    <subcellularLocation>
        <location evidence="2">Cytoplasm</location>
    </subcellularLocation>
</comment>
<keyword evidence="9" id="KW-1185">Reference proteome</keyword>
<evidence type="ECO:0000256" key="3">
    <source>
        <dbReference type="ARBA" id="ARBA00022490"/>
    </source>
</evidence>
<dbReference type="GO" id="GO:0060041">
    <property type="term" value="P:retina development in camera-type eye"/>
    <property type="evidence" value="ECO:0007669"/>
    <property type="project" value="TreeGrafter"/>
</dbReference>
<dbReference type="GO" id="GO:0035556">
    <property type="term" value="P:intracellular signal transduction"/>
    <property type="evidence" value="ECO:0007669"/>
    <property type="project" value="InterPro"/>
</dbReference>
<keyword evidence="4" id="KW-0677">Repeat</keyword>
<dbReference type="FunFam" id="3.10.20.230:FF:000006">
    <property type="entry name" value="Oxygen-regulated protein 1"/>
    <property type="match status" value="1"/>
</dbReference>
<feature type="region of interest" description="Disordered" evidence="6">
    <location>
        <begin position="339"/>
        <end position="382"/>
    </location>
</feature>
<organism evidence="8 9">
    <name type="scientific">Muraenolepis orangiensis</name>
    <name type="common">Patagonian moray cod</name>
    <dbReference type="NCBI Taxonomy" id="630683"/>
    <lineage>
        <taxon>Eukaryota</taxon>
        <taxon>Metazoa</taxon>
        <taxon>Chordata</taxon>
        <taxon>Craniata</taxon>
        <taxon>Vertebrata</taxon>
        <taxon>Euteleostomi</taxon>
        <taxon>Actinopterygii</taxon>
        <taxon>Neopterygii</taxon>
        <taxon>Teleostei</taxon>
        <taxon>Neoteleostei</taxon>
        <taxon>Acanthomorphata</taxon>
        <taxon>Zeiogadaria</taxon>
        <taxon>Gadariae</taxon>
        <taxon>Gadiformes</taxon>
        <taxon>Muraenolepidoidei</taxon>
        <taxon>Muraenolepididae</taxon>
        <taxon>Muraenolepis</taxon>
    </lineage>
</organism>
<proteinExistence type="predicted"/>
<evidence type="ECO:0000313" key="8">
    <source>
        <dbReference type="EMBL" id="KAJ3584118.1"/>
    </source>
</evidence>
<dbReference type="Gene3D" id="3.10.20.230">
    <property type="entry name" value="Doublecortin domain"/>
    <property type="match status" value="2"/>
</dbReference>
<feature type="compositionally biased region" description="Pro residues" evidence="6">
    <location>
        <begin position="27"/>
        <end position="37"/>
    </location>
</feature>
<dbReference type="GO" id="GO:0035082">
    <property type="term" value="P:axoneme assembly"/>
    <property type="evidence" value="ECO:0007669"/>
    <property type="project" value="TreeGrafter"/>
</dbReference>
<feature type="region of interest" description="Disordered" evidence="6">
    <location>
        <begin position="1"/>
        <end position="63"/>
    </location>
</feature>
<accession>A0A9Q0DAP6</accession>
<dbReference type="SUPFAM" id="SSF89837">
    <property type="entry name" value="Doublecortin (DC)"/>
    <property type="match status" value="2"/>
</dbReference>
<comment type="caution">
    <text evidence="8">The sequence shown here is derived from an EMBL/GenBank/DDBJ whole genome shotgun (WGS) entry which is preliminary data.</text>
</comment>
<dbReference type="EMBL" id="JANIIK010000119">
    <property type="protein sequence ID" value="KAJ3584118.1"/>
    <property type="molecule type" value="Genomic_DNA"/>
</dbReference>
<evidence type="ECO:0000256" key="4">
    <source>
        <dbReference type="ARBA" id="ARBA00022737"/>
    </source>
</evidence>
<gene>
    <name evidence="8" type="ORF">NHX12_014614</name>
</gene>